<evidence type="ECO:0000256" key="5">
    <source>
        <dbReference type="ARBA" id="ARBA00023143"/>
    </source>
</evidence>
<keyword evidence="5 6" id="KW-0975">Bacterial flagellum</keyword>
<gene>
    <name evidence="6" type="primary">flgI</name>
    <name evidence="7" type="ORF">LY04_01199</name>
</gene>
<evidence type="ECO:0000256" key="6">
    <source>
        <dbReference type="HAMAP-Rule" id="MF_00416"/>
    </source>
</evidence>
<dbReference type="PANTHER" id="PTHR30381:SF0">
    <property type="entry name" value="FLAGELLAR P-RING PROTEIN"/>
    <property type="match status" value="1"/>
</dbReference>
<comment type="similarity">
    <text evidence="3 6">Belongs to the FlgI family.</text>
</comment>
<organism evidence="7 8">
    <name type="scientific">Oceanimonas baumannii</name>
    <dbReference type="NCBI Taxonomy" id="129578"/>
    <lineage>
        <taxon>Bacteria</taxon>
        <taxon>Pseudomonadati</taxon>
        <taxon>Pseudomonadota</taxon>
        <taxon>Gammaproteobacteria</taxon>
        <taxon>Aeromonadales</taxon>
        <taxon>Aeromonadaceae</taxon>
        <taxon>Oceanimonas</taxon>
    </lineage>
</organism>
<accession>A0ABY2F0Y7</accession>
<reference evidence="7 8" key="1">
    <citation type="submission" date="2019-03" db="EMBL/GenBank/DDBJ databases">
        <title>Genomic Encyclopedia of Archaeal and Bacterial Type Strains, Phase II (KMG-II): from individual species to whole genera.</title>
        <authorList>
            <person name="Goeker M."/>
        </authorList>
    </citation>
    <scope>NUCLEOTIDE SEQUENCE [LARGE SCALE GENOMIC DNA]</scope>
    <source>
        <strain evidence="7 8">DSM 15594</strain>
    </source>
</reference>
<keyword evidence="7" id="KW-0282">Flagellum</keyword>
<proteinExistence type="inferred from homology"/>
<name>A0ABY2F0Y7_9GAMM</name>
<keyword evidence="4" id="KW-0732">Signal</keyword>
<evidence type="ECO:0000256" key="4">
    <source>
        <dbReference type="ARBA" id="ARBA00022729"/>
    </source>
</evidence>
<evidence type="ECO:0000256" key="1">
    <source>
        <dbReference type="ARBA" id="ARBA00002591"/>
    </source>
</evidence>
<dbReference type="Pfam" id="PF02119">
    <property type="entry name" value="FlgI"/>
    <property type="match status" value="1"/>
</dbReference>
<dbReference type="EMBL" id="SODO01000003">
    <property type="protein sequence ID" value="TDW60204.1"/>
    <property type="molecule type" value="Genomic_DNA"/>
</dbReference>
<evidence type="ECO:0000313" key="7">
    <source>
        <dbReference type="EMBL" id="TDW60204.1"/>
    </source>
</evidence>
<dbReference type="PANTHER" id="PTHR30381">
    <property type="entry name" value="FLAGELLAR P-RING PERIPLASMIC PROTEIN FLGI"/>
    <property type="match status" value="1"/>
</dbReference>
<sequence>MRFRQLLHGPFLHRCSWFRLRTCREGRRGEPHQRHSLSFRAGALALLLACVLPGGTRASERPLLDVVDIQGIRDNQLVGYGLVVGLSGTGDRSQVKFTGQSMTNMLRQFGVQLEDGTDPRLKNVAAVSVHATLPALAGRGQTLDVTVSSIGDAKSLRGGSLLLTPLRGVDGQVYAVAQGNLVVGGLKAEGNSGSSITVNVPTAGLIPNGALIEQEIPSSFVSEPVVTLNLKNANFRSARNVEQAINQVFGPDVAQATGPRAIEVRAPADARQRVTFMSMLEDVRVVTGPKRPKVVFNSRTGTVVVGQNVKVRAAAVSHGSLTVTITERFNVSQPNAFAQGQTAVTPESDLKVEQEPGEMFVWPEGTALNEIVQAVNSLGAKPDDLMSILQALDEAGALEGELVVL</sequence>
<dbReference type="HAMAP" id="MF_00416">
    <property type="entry name" value="FlgI"/>
    <property type="match status" value="1"/>
</dbReference>
<dbReference type="NCBIfam" id="NF003676">
    <property type="entry name" value="PRK05303.1"/>
    <property type="match status" value="1"/>
</dbReference>
<comment type="function">
    <text evidence="1 6">Assembles around the rod to form the L-ring and probably protects the motor/basal body from shearing forces during rotation.</text>
</comment>
<evidence type="ECO:0000256" key="2">
    <source>
        <dbReference type="ARBA" id="ARBA00004117"/>
    </source>
</evidence>
<dbReference type="PRINTS" id="PR01010">
    <property type="entry name" value="FLGPRINGFLGI"/>
</dbReference>
<keyword evidence="7" id="KW-0966">Cell projection</keyword>
<dbReference type="InterPro" id="IPR001782">
    <property type="entry name" value="Flag_FlgI"/>
</dbReference>
<comment type="caution">
    <text evidence="7">The sequence shown here is derived from an EMBL/GenBank/DDBJ whole genome shotgun (WGS) entry which is preliminary data.</text>
</comment>
<evidence type="ECO:0000256" key="3">
    <source>
        <dbReference type="ARBA" id="ARBA00008994"/>
    </source>
</evidence>
<keyword evidence="7" id="KW-0969">Cilium</keyword>
<dbReference type="Proteomes" id="UP000295058">
    <property type="component" value="Unassembled WGS sequence"/>
</dbReference>
<comment type="subcellular location">
    <subcellularLocation>
        <location evidence="2 6">Bacterial flagellum basal body</location>
    </subcellularLocation>
</comment>
<protein>
    <recommendedName>
        <fullName evidence="6">Flagellar P-ring protein</fullName>
    </recommendedName>
    <alternativeName>
        <fullName evidence="6">Basal body P-ring protein</fullName>
    </alternativeName>
</protein>
<comment type="subunit">
    <text evidence="6">The basal body constitutes a major portion of the flagellar organelle and consists of four rings (L,P,S, and M) mounted on a central rod.</text>
</comment>
<keyword evidence="8" id="KW-1185">Reference proteome</keyword>
<evidence type="ECO:0000313" key="8">
    <source>
        <dbReference type="Proteomes" id="UP000295058"/>
    </source>
</evidence>